<dbReference type="AlphaFoldDB" id="A0A9P5ZUW3"/>
<feature type="compositionally biased region" description="Polar residues" evidence="1">
    <location>
        <begin position="160"/>
        <end position="170"/>
    </location>
</feature>
<proteinExistence type="predicted"/>
<feature type="compositionally biased region" description="Polar residues" evidence="1">
    <location>
        <begin position="59"/>
        <end position="71"/>
    </location>
</feature>
<gene>
    <name evidence="2" type="ORF">BDN71DRAFT_1431900</name>
</gene>
<feature type="compositionally biased region" description="Polar residues" evidence="1">
    <location>
        <begin position="81"/>
        <end position="91"/>
    </location>
</feature>
<feature type="compositionally biased region" description="Polar residues" evidence="1">
    <location>
        <begin position="121"/>
        <end position="133"/>
    </location>
</feature>
<dbReference type="EMBL" id="MU154575">
    <property type="protein sequence ID" value="KAF9494270.1"/>
    <property type="molecule type" value="Genomic_DNA"/>
</dbReference>
<comment type="caution">
    <text evidence="2">The sequence shown here is derived from an EMBL/GenBank/DDBJ whole genome shotgun (WGS) entry which is preliminary data.</text>
</comment>
<evidence type="ECO:0000313" key="2">
    <source>
        <dbReference type="EMBL" id="KAF9494270.1"/>
    </source>
</evidence>
<name>A0A9P5ZUW3_PLEER</name>
<feature type="compositionally biased region" description="Polar residues" evidence="1">
    <location>
        <begin position="29"/>
        <end position="38"/>
    </location>
</feature>
<evidence type="ECO:0000256" key="1">
    <source>
        <dbReference type="SAM" id="MobiDB-lite"/>
    </source>
</evidence>
<accession>A0A9P5ZUW3</accession>
<organism evidence="2 3">
    <name type="scientific">Pleurotus eryngii</name>
    <name type="common">Boletus of the steppes</name>
    <dbReference type="NCBI Taxonomy" id="5323"/>
    <lineage>
        <taxon>Eukaryota</taxon>
        <taxon>Fungi</taxon>
        <taxon>Dikarya</taxon>
        <taxon>Basidiomycota</taxon>
        <taxon>Agaricomycotina</taxon>
        <taxon>Agaricomycetes</taxon>
        <taxon>Agaricomycetidae</taxon>
        <taxon>Agaricales</taxon>
        <taxon>Pleurotineae</taxon>
        <taxon>Pleurotaceae</taxon>
        <taxon>Pleurotus</taxon>
    </lineage>
</organism>
<reference evidence="2" key="1">
    <citation type="submission" date="2020-11" db="EMBL/GenBank/DDBJ databases">
        <authorList>
            <consortium name="DOE Joint Genome Institute"/>
            <person name="Ahrendt S."/>
            <person name="Riley R."/>
            <person name="Andreopoulos W."/>
            <person name="Labutti K."/>
            <person name="Pangilinan J."/>
            <person name="Ruiz-Duenas F.J."/>
            <person name="Barrasa J.M."/>
            <person name="Sanchez-Garcia M."/>
            <person name="Camarero S."/>
            <person name="Miyauchi S."/>
            <person name="Serrano A."/>
            <person name="Linde D."/>
            <person name="Babiker R."/>
            <person name="Drula E."/>
            <person name="Ayuso-Fernandez I."/>
            <person name="Pacheco R."/>
            <person name="Padilla G."/>
            <person name="Ferreira P."/>
            <person name="Barriuso J."/>
            <person name="Kellner H."/>
            <person name="Castanera R."/>
            <person name="Alfaro M."/>
            <person name="Ramirez L."/>
            <person name="Pisabarro A.G."/>
            <person name="Kuo A."/>
            <person name="Tritt A."/>
            <person name="Lipzen A."/>
            <person name="He G."/>
            <person name="Yan M."/>
            <person name="Ng V."/>
            <person name="Cullen D."/>
            <person name="Martin F."/>
            <person name="Rosso M.-N."/>
            <person name="Henrissat B."/>
            <person name="Hibbett D."/>
            <person name="Martinez A.T."/>
            <person name="Grigoriev I.V."/>
        </authorList>
    </citation>
    <scope>NUCLEOTIDE SEQUENCE</scope>
    <source>
        <strain evidence="2">ATCC 90797</strain>
    </source>
</reference>
<keyword evidence="3" id="KW-1185">Reference proteome</keyword>
<protein>
    <submittedName>
        <fullName evidence="2">Uncharacterized protein</fullName>
    </submittedName>
</protein>
<sequence>MNRKMGSKRAGAPRGIKEITENYIAKKYSATSSESTVIPSVAAKPTHRERPWKYRSRIKSTATARQSQRWQQAEGAEVHKTTLNTATTNFRPMNFRSAADTHQIHGLSRAERRRKQGSAGDAQSTIRPMNTPNDPERRTTSPDTRRTKEKTKAVAREKFNNGTMTQQQYN</sequence>
<feature type="region of interest" description="Disordered" evidence="1">
    <location>
        <begin position="29"/>
        <end position="170"/>
    </location>
</feature>
<feature type="compositionally biased region" description="Basic and acidic residues" evidence="1">
    <location>
        <begin position="134"/>
        <end position="159"/>
    </location>
</feature>
<dbReference type="Proteomes" id="UP000807025">
    <property type="component" value="Unassembled WGS sequence"/>
</dbReference>
<evidence type="ECO:0000313" key="3">
    <source>
        <dbReference type="Proteomes" id="UP000807025"/>
    </source>
</evidence>